<sequence length="559" mass="58111">MFHAPLEDYRFILRHVAGFDRNGGPSAAVDAETLDAILTGAGQLCEGVLAPLNRAGDVHPARLEDGIVHAPPGFAEGYRMIADGGWIGISAPPGYGGMGLPLALSAVVQEMMAGACLSLQLLPVLARGAIEAIARHAGPDLRDLYLPRLISGEWTATMNLTEPQAGSDLGAIRCRAEPRSDGTHAITGEKIFITWGDHDLAGNIIHLVLARLPGAPAGAKGISLFLVPKHLPDADGNAAARNRVEAAGIERKLGIHGSPTCTMRYDGATGWLVGGENGGLAAMFTMMNNARLGVGGQGIGMAEAAYQQALAYARERVQGNHAGSTIIDHADVRRMILTMRAEIFAIRAIAVAASAAGDLAAAGDDGAAARVALLTPIVKAHGTDIATEVASAALQVHGGLGYIEDTGIAQLVRDARVLPIYEGTNGIQAMDLAGRKLADGGRAAFALLDEVEAAARQAVLSDLAAPLLQAVANLRGATRWMVGREDVQDRLAGAAPYLRGFARVLGAGCHLRAAEAAPGGAREHLARFFIAAILPEHEALLARARLGADVLFAHPVDEL</sequence>
<evidence type="ECO:0000256" key="6">
    <source>
        <dbReference type="ARBA" id="ARBA00051388"/>
    </source>
</evidence>
<name>A0A1R3WUA8_9RHOB</name>
<dbReference type="Proteomes" id="UP000192455">
    <property type="component" value="Unassembled WGS sequence"/>
</dbReference>
<dbReference type="Pfam" id="PF12806">
    <property type="entry name" value="Acyl-CoA_dh_C"/>
    <property type="match status" value="1"/>
</dbReference>
<evidence type="ECO:0000256" key="8">
    <source>
        <dbReference type="ARBA" id="ARBA00066694"/>
    </source>
</evidence>
<dbReference type="PANTHER" id="PTHR42803:SF1">
    <property type="entry name" value="BROAD-SPECIFICITY LINEAR ACYL-COA DEHYDROGENASE FADE5"/>
    <property type="match status" value="1"/>
</dbReference>
<dbReference type="Gene3D" id="2.40.110.10">
    <property type="entry name" value="Butyryl-CoA Dehydrogenase, subunit A, domain 2"/>
    <property type="match status" value="1"/>
</dbReference>
<dbReference type="Pfam" id="PF02771">
    <property type="entry name" value="Acyl-CoA_dh_N"/>
    <property type="match status" value="1"/>
</dbReference>
<evidence type="ECO:0000256" key="2">
    <source>
        <dbReference type="ARBA" id="ARBA00009347"/>
    </source>
</evidence>
<dbReference type="InterPro" id="IPR036250">
    <property type="entry name" value="AcylCo_DH-like_C"/>
</dbReference>
<dbReference type="SUPFAM" id="SSF47203">
    <property type="entry name" value="Acyl-CoA dehydrogenase C-terminal domain-like"/>
    <property type="match status" value="1"/>
</dbReference>
<comment type="function">
    <text evidence="7">Involved in the assimilation of dimethylsulphoniopropionate (DMSP), an important compound in the fixation of carbon in marine phytoplankton, by mediating the conversion of 3-(methylthio)propanoyl-CoA (MMPA-CoA) to 3-(methylthio)acryloyl-CoA (MTA-CoA).</text>
</comment>
<comment type="catalytic activity">
    <reaction evidence="6">
        <text>3-(methylsulfanyl)propanoyl-CoA + oxidized [electron-transfer flavoprotein] + H(+) = 3-(methylsulfanyl)acryloyl-CoA + reduced [electron-transfer flavoprotein]</text>
        <dbReference type="Rhea" id="RHEA:52612"/>
        <dbReference type="Rhea" id="RHEA-COMP:10685"/>
        <dbReference type="Rhea" id="RHEA-COMP:10686"/>
        <dbReference type="ChEBI" id="CHEBI:15378"/>
        <dbReference type="ChEBI" id="CHEBI:57692"/>
        <dbReference type="ChEBI" id="CHEBI:58307"/>
        <dbReference type="ChEBI" id="CHEBI:82815"/>
        <dbReference type="ChEBI" id="CHEBI:84994"/>
        <dbReference type="EC" id="1.3.99.41"/>
    </reaction>
    <physiologicalReaction direction="left-to-right" evidence="6">
        <dbReference type="Rhea" id="RHEA:52613"/>
    </physiologicalReaction>
</comment>
<dbReference type="InterPro" id="IPR037069">
    <property type="entry name" value="AcylCoA_DH/ox_N_sf"/>
</dbReference>
<evidence type="ECO:0000256" key="3">
    <source>
        <dbReference type="ARBA" id="ARBA00022630"/>
    </source>
</evidence>
<accession>A0A1R3WUA8</accession>
<comment type="similarity">
    <text evidence="2 10">Belongs to the acyl-CoA dehydrogenase family.</text>
</comment>
<gene>
    <name evidence="15" type="ORF">SAMN05421849_1505</name>
</gene>
<reference evidence="15 16" key="1">
    <citation type="submission" date="2017-01" db="EMBL/GenBank/DDBJ databases">
        <authorList>
            <person name="Mah S.A."/>
            <person name="Swanson W.J."/>
            <person name="Moy G.W."/>
            <person name="Vacquier V.D."/>
        </authorList>
    </citation>
    <scope>NUCLEOTIDE SEQUENCE [LARGE SCALE GENOMIC DNA]</scope>
    <source>
        <strain evidence="15 16">DSM 21219</strain>
    </source>
</reference>
<dbReference type="FunFam" id="2.40.110.10:FF:000031">
    <property type="entry name" value="Acyl-CoA dehydrogenase, putative"/>
    <property type="match status" value="1"/>
</dbReference>
<evidence type="ECO:0000259" key="11">
    <source>
        <dbReference type="Pfam" id="PF00441"/>
    </source>
</evidence>
<comment type="cofactor">
    <cofactor evidence="1 10">
        <name>FAD</name>
        <dbReference type="ChEBI" id="CHEBI:57692"/>
    </cofactor>
</comment>
<evidence type="ECO:0000313" key="15">
    <source>
        <dbReference type="EMBL" id="SIT81587.1"/>
    </source>
</evidence>
<dbReference type="AlphaFoldDB" id="A0A1R3WUA8"/>
<evidence type="ECO:0000259" key="13">
    <source>
        <dbReference type="Pfam" id="PF02771"/>
    </source>
</evidence>
<dbReference type="InterPro" id="IPR052166">
    <property type="entry name" value="Diverse_Acyl-CoA_DH"/>
</dbReference>
<proteinExistence type="inferred from homology"/>
<evidence type="ECO:0000256" key="4">
    <source>
        <dbReference type="ARBA" id="ARBA00022827"/>
    </source>
</evidence>
<dbReference type="InterPro" id="IPR009100">
    <property type="entry name" value="AcylCoA_DH/oxidase_NM_dom_sf"/>
</dbReference>
<dbReference type="EC" id="1.3.99.41" evidence="8"/>
<protein>
    <recommendedName>
        <fullName evidence="9">3-methylmercaptopropionyl-CoA dehydrogenase</fullName>
        <ecNumber evidence="8">1.3.99.41</ecNumber>
    </recommendedName>
</protein>
<feature type="domain" description="Acyl-CoA oxidase/dehydrogenase middle" evidence="12">
    <location>
        <begin position="158"/>
        <end position="266"/>
    </location>
</feature>
<dbReference type="Gene3D" id="1.20.140.10">
    <property type="entry name" value="Butyryl-CoA Dehydrogenase, subunit A, domain 3"/>
    <property type="match status" value="1"/>
</dbReference>
<dbReference type="Gene3D" id="1.10.540.10">
    <property type="entry name" value="Acyl-CoA dehydrogenase/oxidase, N-terminal domain"/>
    <property type="match status" value="1"/>
</dbReference>
<keyword evidence="16" id="KW-1185">Reference proteome</keyword>
<keyword evidence="3 10" id="KW-0285">Flavoprotein</keyword>
<feature type="domain" description="Acyl-CoA dehydrogenase/oxidase C-terminal" evidence="11">
    <location>
        <begin position="277"/>
        <end position="435"/>
    </location>
</feature>
<evidence type="ECO:0000256" key="5">
    <source>
        <dbReference type="ARBA" id="ARBA00023002"/>
    </source>
</evidence>
<evidence type="ECO:0000256" key="7">
    <source>
        <dbReference type="ARBA" id="ARBA00058683"/>
    </source>
</evidence>
<dbReference type="Pfam" id="PF02770">
    <property type="entry name" value="Acyl-CoA_dh_M"/>
    <property type="match status" value="1"/>
</dbReference>
<dbReference type="PANTHER" id="PTHR42803">
    <property type="entry name" value="ACYL-COA DEHYDROGENASE"/>
    <property type="match status" value="1"/>
</dbReference>
<feature type="domain" description="Acyl-CoA dehydrogenase/oxidase N-terminal" evidence="13">
    <location>
        <begin position="77"/>
        <end position="153"/>
    </location>
</feature>
<dbReference type="SUPFAM" id="SSF56645">
    <property type="entry name" value="Acyl-CoA dehydrogenase NM domain-like"/>
    <property type="match status" value="1"/>
</dbReference>
<evidence type="ECO:0000256" key="9">
    <source>
        <dbReference type="ARBA" id="ARBA00069043"/>
    </source>
</evidence>
<keyword evidence="5 10" id="KW-0560">Oxidoreductase</keyword>
<dbReference type="InterPro" id="IPR009075">
    <property type="entry name" value="AcylCo_DH/oxidase_C"/>
</dbReference>
<dbReference type="Pfam" id="PF00441">
    <property type="entry name" value="Acyl-CoA_dh_1"/>
    <property type="match status" value="1"/>
</dbReference>
<dbReference type="GO" id="GO:0016627">
    <property type="term" value="F:oxidoreductase activity, acting on the CH-CH group of donors"/>
    <property type="evidence" value="ECO:0007669"/>
    <property type="project" value="InterPro"/>
</dbReference>
<dbReference type="InterPro" id="IPR025878">
    <property type="entry name" value="Acyl-CoA_dh-like_C_dom"/>
</dbReference>
<dbReference type="InterPro" id="IPR046373">
    <property type="entry name" value="Acyl-CoA_Oxase/DH_mid-dom_sf"/>
</dbReference>
<dbReference type="GO" id="GO:0050660">
    <property type="term" value="F:flavin adenine dinucleotide binding"/>
    <property type="evidence" value="ECO:0007669"/>
    <property type="project" value="InterPro"/>
</dbReference>
<dbReference type="InterPro" id="IPR006091">
    <property type="entry name" value="Acyl-CoA_Oxase/DH_mid-dom"/>
</dbReference>
<evidence type="ECO:0000259" key="14">
    <source>
        <dbReference type="Pfam" id="PF12806"/>
    </source>
</evidence>
<dbReference type="InterPro" id="IPR013786">
    <property type="entry name" value="AcylCoA_DH/ox_N"/>
</dbReference>
<evidence type="ECO:0000259" key="12">
    <source>
        <dbReference type="Pfam" id="PF02770"/>
    </source>
</evidence>
<evidence type="ECO:0000256" key="1">
    <source>
        <dbReference type="ARBA" id="ARBA00001974"/>
    </source>
</evidence>
<organism evidence="15 16">
    <name type="scientific">Pontibaca methylaminivorans</name>
    <dbReference type="NCBI Taxonomy" id="515897"/>
    <lineage>
        <taxon>Bacteria</taxon>
        <taxon>Pseudomonadati</taxon>
        <taxon>Pseudomonadota</taxon>
        <taxon>Alphaproteobacteria</taxon>
        <taxon>Rhodobacterales</taxon>
        <taxon>Roseobacteraceae</taxon>
        <taxon>Pontibaca</taxon>
    </lineage>
</organism>
<evidence type="ECO:0000313" key="16">
    <source>
        <dbReference type="Proteomes" id="UP000192455"/>
    </source>
</evidence>
<feature type="domain" description="Acetyl-CoA dehydrogenase-like C-terminal" evidence="14">
    <location>
        <begin position="447"/>
        <end position="553"/>
    </location>
</feature>
<keyword evidence="4 10" id="KW-0274">FAD</keyword>
<dbReference type="EMBL" id="FTPS01000001">
    <property type="protein sequence ID" value="SIT81587.1"/>
    <property type="molecule type" value="Genomic_DNA"/>
</dbReference>
<evidence type="ECO:0000256" key="10">
    <source>
        <dbReference type="RuleBase" id="RU362125"/>
    </source>
</evidence>
<dbReference type="STRING" id="515897.SAMN05421849_1505"/>